<reference evidence="3 4" key="1">
    <citation type="submission" date="2014-03" db="EMBL/GenBank/DDBJ databases">
        <title>Genomics of Bifidobacteria.</title>
        <authorList>
            <person name="Ventura M."/>
            <person name="Milani C."/>
            <person name="Lugli G.A."/>
        </authorList>
    </citation>
    <scope>NUCLEOTIDE SEQUENCE [LARGE SCALE GENOMIC DNA]</scope>
    <source>
        <strain evidence="3 4">LMG 11597</strain>
    </source>
</reference>
<feature type="compositionally biased region" description="Polar residues" evidence="1">
    <location>
        <begin position="1"/>
        <end position="10"/>
    </location>
</feature>
<evidence type="ECO:0000313" key="3">
    <source>
        <dbReference type="EMBL" id="KFJ02448.1"/>
    </source>
</evidence>
<feature type="compositionally biased region" description="Low complexity" evidence="1">
    <location>
        <begin position="40"/>
        <end position="53"/>
    </location>
</feature>
<dbReference type="EMBL" id="JGZR01000008">
    <property type="protein sequence ID" value="KFJ02448.1"/>
    <property type="molecule type" value="Genomic_DNA"/>
</dbReference>
<keyword evidence="4" id="KW-1185">Reference proteome</keyword>
<sequence length="264" mass="27724">MNELNETPDTNPEGAEQTRPAECSTNTTQMPIYDEHAQDDAGAAPAADAGADAEAIEVLESPATSADYEADDDTESIAGRMSVFEDVHTESLDEDPASNGDDNDDAAQGDAGKFASPAAQPRVQDASASVPLYATEPPRGFGYPQHGANPQAAGSSQSPHHGQPYVQVPREPQPVAPLLRKTGPSVPTIILGTLGLVLGAVVAAFGWFFPMDVIMNPVVNIRVFIAALFAILGGILIVVALIWALASWLRRGNAQDPAKASERE</sequence>
<dbReference type="OrthoDB" id="10014829at2"/>
<keyword evidence="2" id="KW-0472">Membrane</keyword>
<organism evidence="3 4">
    <name type="scientific">Bifidobacterium subtile</name>
    <dbReference type="NCBI Taxonomy" id="77635"/>
    <lineage>
        <taxon>Bacteria</taxon>
        <taxon>Bacillati</taxon>
        <taxon>Actinomycetota</taxon>
        <taxon>Actinomycetes</taxon>
        <taxon>Bifidobacteriales</taxon>
        <taxon>Bifidobacteriaceae</taxon>
        <taxon>Bifidobacterium</taxon>
    </lineage>
</organism>
<feature type="transmembrane region" description="Helical" evidence="2">
    <location>
        <begin position="221"/>
        <end position="246"/>
    </location>
</feature>
<accession>A0A087E3U7</accession>
<dbReference type="AlphaFoldDB" id="A0A087E3U7"/>
<evidence type="ECO:0000313" key="4">
    <source>
        <dbReference type="Proteomes" id="UP000029055"/>
    </source>
</evidence>
<name>A0A087E3U7_9BIFI</name>
<feature type="region of interest" description="Disordered" evidence="1">
    <location>
        <begin position="1"/>
        <end position="166"/>
    </location>
</feature>
<proteinExistence type="predicted"/>
<dbReference type="STRING" id="77635.BISU_1647"/>
<feature type="compositionally biased region" description="Acidic residues" evidence="1">
    <location>
        <begin position="92"/>
        <end position="107"/>
    </location>
</feature>
<protein>
    <submittedName>
        <fullName evidence="3">Uncharacterized protein</fullName>
    </submittedName>
</protein>
<gene>
    <name evidence="3" type="ORF">BISU_1647</name>
</gene>
<keyword evidence="2" id="KW-1133">Transmembrane helix</keyword>
<comment type="caution">
    <text evidence="3">The sequence shown here is derived from an EMBL/GenBank/DDBJ whole genome shotgun (WGS) entry which is preliminary data.</text>
</comment>
<evidence type="ECO:0000256" key="2">
    <source>
        <dbReference type="SAM" id="Phobius"/>
    </source>
</evidence>
<dbReference type="RefSeq" id="WP_024464258.1">
    <property type="nucleotide sequence ID" value="NZ_CP062939.1"/>
</dbReference>
<evidence type="ECO:0000256" key="1">
    <source>
        <dbReference type="SAM" id="MobiDB-lite"/>
    </source>
</evidence>
<feature type="transmembrane region" description="Helical" evidence="2">
    <location>
        <begin position="189"/>
        <end position="209"/>
    </location>
</feature>
<dbReference type="Proteomes" id="UP000029055">
    <property type="component" value="Unassembled WGS sequence"/>
</dbReference>
<keyword evidence="2" id="KW-0812">Transmembrane</keyword>